<dbReference type="InterPro" id="IPR013806">
    <property type="entry name" value="Kringle-like"/>
</dbReference>
<dbReference type="Gene3D" id="3.50.4.10">
    <property type="entry name" value="Hepatocyte Growth Factor"/>
    <property type="match status" value="2"/>
</dbReference>
<dbReference type="InterPro" id="IPR000001">
    <property type="entry name" value="Kringle"/>
</dbReference>
<accession>A0A2G8JX12</accession>
<evidence type="ECO:0000259" key="5">
    <source>
        <dbReference type="PROSITE" id="PS50948"/>
    </source>
</evidence>
<dbReference type="Gene3D" id="2.40.20.10">
    <property type="entry name" value="Plasminogen Kringle 4"/>
    <property type="match status" value="2"/>
</dbReference>
<feature type="domain" description="Apple" evidence="5">
    <location>
        <begin position="193"/>
        <end position="286"/>
    </location>
</feature>
<feature type="disulfide bond" evidence="3">
    <location>
        <begin position="131"/>
        <end position="170"/>
    </location>
</feature>
<dbReference type="InterPro" id="IPR050759">
    <property type="entry name" value="Serine_protease_kringle"/>
</dbReference>
<dbReference type="SUPFAM" id="SSF57414">
    <property type="entry name" value="Hairpin loop containing domain-like"/>
    <property type="match status" value="2"/>
</dbReference>
<keyword evidence="2 3" id="KW-1015">Disulfide bond</keyword>
<dbReference type="SUPFAM" id="SSF57440">
    <property type="entry name" value="Kringle-like"/>
    <property type="match status" value="2"/>
</dbReference>
<feature type="domain" description="Kringle" evidence="4">
    <location>
        <begin position="114"/>
        <end position="193"/>
    </location>
</feature>
<dbReference type="InterPro" id="IPR018056">
    <property type="entry name" value="Kringle_CS"/>
</dbReference>
<dbReference type="OrthoDB" id="5917794at2759"/>
<dbReference type="Pfam" id="PF00051">
    <property type="entry name" value="Kringle"/>
    <property type="match status" value="2"/>
</dbReference>
<feature type="domain" description="Kringle" evidence="4">
    <location>
        <begin position="26"/>
        <end position="101"/>
    </location>
</feature>
<dbReference type="Pfam" id="PF00024">
    <property type="entry name" value="PAN_1"/>
    <property type="match status" value="2"/>
</dbReference>
<dbReference type="AlphaFoldDB" id="A0A2G8JX12"/>
<dbReference type="PROSITE" id="PS50948">
    <property type="entry name" value="PAN"/>
    <property type="match status" value="2"/>
</dbReference>
<comment type="caution">
    <text evidence="3">Lacks conserved residue(s) required for the propagation of feature annotation.</text>
</comment>
<evidence type="ECO:0000313" key="7">
    <source>
        <dbReference type="Proteomes" id="UP000230750"/>
    </source>
</evidence>
<dbReference type="InterPro" id="IPR003609">
    <property type="entry name" value="Pan_app"/>
</dbReference>
<dbReference type="PROSITE" id="PS50070">
    <property type="entry name" value="KRINGLE_2"/>
    <property type="match status" value="2"/>
</dbReference>
<keyword evidence="1 3" id="KW-0420">Kringle</keyword>
<reference evidence="6 7" key="1">
    <citation type="journal article" date="2017" name="PLoS Biol.">
        <title>The sea cucumber genome provides insights into morphological evolution and visceral regeneration.</title>
        <authorList>
            <person name="Zhang X."/>
            <person name="Sun L."/>
            <person name="Yuan J."/>
            <person name="Sun Y."/>
            <person name="Gao Y."/>
            <person name="Zhang L."/>
            <person name="Li S."/>
            <person name="Dai H."/>
            <person name="Hamel J.F."/>
            <person name="Liu C."/>
            <person name="Yu Y."/>
            <person name="Liu S."/>
            <person name="Lin W."/>
            <person name="Guo K."/>
            <person name="Jin S."/>
            <person name="Xu P."/>
            <person name="Storey K.B."/>
            <person name="Huan P."/>
            <person name="Zhang T."/>
            <person name="Zhou Y."/>
            <person name="Zhang J."/>
            <person name="Lin C."/>
            <person name="Li X."/>
            <person name="Xing L."/>
            <person name="Huo D."/>
            <person name="Sun M."/>
            <person name="Wang L."/>
            <person name="Mercier A."/>
            <person name="Li F."/>
            <person name="Yang H."/>
            <person name="Xiang J."/>
        </authorList>
    </citation>
    <scope>NUCLEOTIDE SEQUENCE [LARGE SCALE GENOMIC DNA]</scope>
    <source>
        <strain evidence="6">Shaxun</strain>
        <tissue evidence="6">Muscle</tissue>
    </source>
</reference>
<dbReference type="PANTHER" id="PTHR24261">
    <property type="entry name" value="PLASMINOGEN-RELATED"/>
    <property type="match status" value="1"/>
</dbReference>
<dbReference type="Proteomes" id="UP000230750">
    <property type="component" value="Unassembled WGS sequence"/>
</dbReference>
<feature type="domain" description="Apple" evidence="5">
    <location>
        <begin position="289"/>
        <end position="369"/>
    </location>
</feature>
<evidence type="ECO:0000256" key="2">
    <source>
        <dbReference type="ARBA" id="ARBA00023157"/>
    </source>
</evidence>
<sequence length="392" mass="43362">MEILCGVVNVPCLTCLFTTTAHQRGDYRGTVSQTISGLTCQAWNEQTPHRHGFLPDSFLDSVSGDHNYCRSLGRARAPWCFTTDPETEYEYCSVGQIQSNCRNPVSPECYITPNGSDYRGFASTTVTGMNCVNWLDSTFVHPFTPEDFPNQGLGDHNYCRSVNSQKAPWCISPNPHSETHWEFCDVAPPMPSCDREVPMIVGTEVDVLESFWVVEGAAIQGYNRRIVINVTPSSCARYCLIEDDFTCRSFDYSTRLNRCWLSDQSSHQIPLTIGDEVEVYTYHERINIGATGQFSMKANQALPGSGTQAISQLSLHSCASACLVASFGCASFDYARRTRDCWLNSVEASAKSLEPLKATLTITLIGLGPLKQTAILGMDENTAVTSVRQRTA</sequence>
<evidence type="ECO:0000256" key="3">
    <source>
        <dbReference type="PROSITE-ProRule" id="PRU00121"/>
    </source>
</evidence>
<protein>
    <submittedName>
        <fullName evidence="6">Putative plasminogen-like</fullName>
    </submittedName>
</protein>
<name>A0A2G8JX12_STIJA</name>
<dbReference type="CDD" id="cd01099">
    <property type="entry name" value="PAN_AP_HGF"/>
    <property type="match status" value="1"/>
</dbReference>
<keyword evidence="7" id="KW-1185">Reference proteome</keyword>
<evidence type="ECO:0000313" key="6">
    <source>
        <dbReference type="EMBL" id="PIK40296.1"/>
    </source>
</evidence>
<dbReference type="PROSITE" id="PS00021">
    <property type="entry name" value="KRINGLE_1"/>
    <property type="match status" value="2"/>
</dbReference>
<evidence type="ECO:0000256" key="1">
    <source>
        <dbReference type="ARBA" id="ARBA00022572"/>
    </source>
</evidence>
<gene>
    <name evidence="6" type="ORF">BSL78_22851</name>
</gene>
<dbReference type="InterPro" id="IPR038178">
    <property type="entry name" value="Kringle_sf"/>
</dbReference>
<dbReference type="EMBL" id="MRZV01001138">
    <property type="protein sequence ID" value="PIK40296.1"/>
    <property type="molecule type" value="Genomic_DNA"/>
</dbReference>
<dbReference type="SMART" id="SM00473">
    <property type="entry name" value="PAN_AP"/>
    <property type="match status" value="2"/>
</dbReference>
<dbReference type="CDD" id="cd00108">
    <property type="entry name" value="KR"/>
    <property type="match status" value="1"/>
</dbReference>
<feature type="disulfide bond" evidence="3">
    <location>
        <begin position="69"/>
        <end position="92"/>
    </location>
</feature>
<evidence type="ECO:0000259" key="4">
    <source>
        <dbReference type="PROSITE" id="PS50070"/>
    </source>
</evidence>
<proteinExistence type="predicted"/>
<dbReference type="PANTHER" id="PTHR24261:SF7">
    <property type="entry name" value="KRINGLE DOMAIN-CONTAINING PROTEIN"/>
    <property type="match status" value="1"/>
</dbReference>
<organism evidence="6 7">
    <name type="scientific">Stichopus japonicus</name>
    <name type="common">Sea cucumber</name>
    <dbReference type="NCBI Taxonomy" id="307972"/>
    <lineage>
        <taxon>Eukaryota</taxon>
        <taxon>Metazoa</taxon>
        <taxon>Echinodermata</taxon>
        <taxon>Eleutherozoa</taxon>
        <taxon>Echinozoa</taxon>
        <taxon>Holothuroidea</taxon>
        <taxon>Aspidochirotacea</taxon>
        <taxon>Aspidochirotida</taxon>
        <taxon>Stichopodidae</taxon>
        <taxon>Apostichopus</taxon>
    </lineage>
</organism>
<dbReference type="SMART" id="SM00130">
    <property type="entry name" value="KR"/>
    <property type="match status" value="2"/>
</dbReference>
<dbReference type="PRINTS" id="PR00018">
    <property type="entry name" value="KRINGLE"/>
</dbReference>
<comment type="caution">
    <text evidence="6">The sequence shown here is derived from an EMBL/GenBank/DDBJ whole genome shotgun (WGS) entry which is preliminary data.</text>
</comment>